<reference evidence="1" key="1">
    <citation type="submission" date="2018-05" db="EMBL/GenBank/DDBJ databases">
        <authorList>
            <person name="Lanie J.A."/>
            <person name="Ng W.-L."/>
            <person name="Kazmierczak K.M."/>
            <person name="Andrzejewski T.M."/>
            <person name="Davidsen T.M."/>
            <person name="Wayne K.J."/>
            <person name="Tettelin H."/>
            <person name="Glass J.I."/>
            <person name="Rusch D."/>
            <person name="Podicherti R."/>
            <person name="Tsui H.-C.T."/>
            <person name="Winkler M.E."/>
        </authorList>
    </citation>
    <scope>NUCLEOTIDE SEQUENCE</scope>
</reference>
<protein>
    <submittedName>
        <fullName evidence="1">Uncharacterized protein</fullName>
    </submittedName>
</protein>
<organism evidence="1">
    <name type="scientific">marine metagenome</name>
    <dbReference type="NCBI Taxonomy" id="408172"/>
    <lineage>
        <taxon>unclassified sequences</taxon>
        <taxon>metagenomes</taxon>
        <taxon>ecological metagenomes</taxon>
    </lineage>
</organism>
<evidence type="ECO:0000313" key="1">
    <source>
        <dbReference type="EMBL" id="SVD46002.1"/>
    </source>
</evidence>
<dbReference type="EMBL" id="UINC01152040">
    <property type="protein sequence ID" value="SVD46002.1"/>
    <property type="molecule type" value="Genomic_DNA"/>
</dbReference>
<sequence length="88" mass="10229">MQILVGSTIIMNGCPQITGRRTTHETPMEAITFEKFHSLFQENAYPYRSTYPGIAFAERRNAIGVAPAEVRVNYLRDRLWLRTIKWAR</sequence>
<proteinExistence type="predicted"/>
<dbReference type="AlphaFoldDB" id="A0A382VHI8"/>
<name>A0A382VHI8_9ZZZZ</name>
<gene>
    <name evidence="1" type="ORF">METZ01_LOCUS398856</name>
</gene>
<feature type="non-terminal residue" evidence="1">
    <location>
        <position position="88"/>
    </location>
</feature>
<accession>A0A382VHI8</accession>